<evidence type="ECO:0000256" key="3">
    <source>
        <dbReference type="PROSITE-ProRule" id="PRU00708"/>
    </source>
</evidence>
<dbReference type="InterPro" id="IPR002885">
    <property type="entry name" value="PPR_rpt"/>
</dbReference>
<evidence type="ECO:0008006" key="6">
    <source>
        <dbReference type="Google" id="ProtNLM"/>
    </source>
</evidence>
<evidence type="ECO:0000256" key="2">
    <source>
        <dbReference type="ARBA" id="ARBA00022737"/>
    </source>
</evidence>
<sequence>MNERAFRGGGSAVLVFFKFNKLQHYASLVWSIYEHILQKRRYPNEVTIRTLINALCKEGKVIEEERIEEGMVLLKRMLQKSMILDTISYSLIVCAKVNLGNLEYALEVYEEMLNRGFTSNSFVYTSFIGAYCREGNIEKANCLMQEMEKAGLK</sequence>
<feature type="repeat" description="PPR" evidence="3">
    <location>
        <begin position="120"/>
        <end position="153"/>
    </location>
</feature>
<dbReference type="GO" id="GO:0003729">
    <property type="term" value="F:mRNA binding"/>
    <property type="evidence" value="ECO:0007669"/>
    <property type="project" value="TreeGrafter"/>
</dbReference>
<dbReference type="InterPro" id="IPR011990">
    <property type="entry name" value="TPR-like_helical_dom_sf"/>
</dbReference>
<evidence type="ECO:0000313" key="4">
    <source>
        <dbReference type="EMBL" id="TXG46351.1"/>
    </source>
</evidence>
<dbReference type="Proteomes" id="UP000323000">
    <property type="component" value="Unassembled WGS sequence"/>
</dbReference>
<evidence type="ECO:0000313" key="5">
    <source>
        <dbReference type="Proteomes" id="UP000323000"/>
    </source>
</evidence>
<proteinExistence type="inferred from homology"/>
<accession>A0A5C7GNH1</accession>
<dbReference type="AlphaFoldDB" id="A0A5C7GNH1"/>
<dbReference type="Pfam" id="PF01535">
    <property type="entry name" value="PPR"/>
    <property type="match status" value="2"/>
</dbReference>
<dbReference type="OrthoDB" id="185373at2759"/>
<dbReference type="NCBIfam" id="TIGR00756">
    <property type="entry name" value="PPR"/>
    <property type="match status" value="2"/>
</dbReference>
<dbReference type="PANTHER" id="PTHR47938:SF7">
    <property type="entry name" value="PENTACOTRIPEPTIDE-REPEAT REGION OF PRORP DOMAIN-CONTAINING PROTEIN"/>
    <property type="match status" value="1"/>
</dbReference>
<dbReference type="PROSITE" id="PS51375">
    <property type="entry name" value="PPR"/>
    <property type="match status" value="2"/>
</dbReference>
<dbReference type="PANTHER" id="PTHR47938">
    <property type="entry name" value="RESPIRATORY COMPLEX I CHAPERONE (CIA84), PUTATIVE (AFU_ORTHOLOGUE AFUA_2G06020)-RELATED"/>
    <property type="match status" value="1"/>
</dbReference>
<evidence type="ECO:0000256" key="1">
    <source>
        <dbReference type="ARBA" id="ARBA00007626"/>
    </source>
</evidence>
<dbReference type="Gene3D" id="1.25.40.10">
    <property type="entry name" value="Tetratricopeptide repeat domain"/>
    <property type="match status" value="1"/>
</dbReference>
<feature type="repeat" description="PPR" evidence="3">
    <location>
        <begin position="85"/>
        <end position="119"/>
    </location>
</feature>
<protein>
    <recommendedName>
        <fullName evidence="6">Pentacotripeptide-repeat region of PRORP domain-containing protein</fullName>
    </recommendedName>
</protein>
<organism evidence="4 5">
    <name type="scientific">Acer yangbiense</name>
    <dbReference type="NCBI Taxonomy" id="1000413"/>
    <lineage>
        <taxon>Eukaryota</taxon>
        <taxon>Viridiplantae</taxon>
        <taxon>Streptophyta</taxon>
        <taxon>Embryophyta</taxon>
        <taxon>Tracheophyta</taxon>
        <taxon>Spermatophyta</taxon>
        <taxon>Magnoliopsida</taxon>
        <taxon>eudicotyledons</taxon>
        <taxon>Gunneridae</taxon>
        <taxon>Pentapetalae</taxon>
        <taxon>rosids</taxon>
        <taxon>malvids</taxon>
        <taxon>Sapindales</taxon>
        <taxon>Sapindaceae</taxon>
        <taxon>Hippocastanoideae</taxon>
        <taxon>Acereae</taxon>
        <taxon>Acer</taxon>
    </lineage>
</organism>
<comment type="caution">
    <text evidence="4">The sequence shown here is derived from an EMBL/GenBank/DDBJ whole genome shotgun (WGS) entry which is preliminary data.</text>
</comment>
<keyword evidence="2" id="KW-0677">Repeat</keyword>
<reference evidence="5" key="1">
    <citation type="journal article" date="2019" name="Gigascience">
        <title>De novo genome assembly of the endangered Acer yangbiense, a plant species with extremely small populations endemic to Yunnan Province, China.</title>
        <authorList>
            <person name="Yang J."/>
            <person name="Wariss H.M."/>
            <person name="Tao L."/>
            <person name="Zhang R."/>
            <person name="Yun Q."/>
            <person name="Hollingsworth P."/>
            <person name="Dao Z."/>
            <person name="Luo G."/>
            <person name="Guo H."/>
            <person name="Ma Y."/>
            <person name="Sun W."/>
        </authorList>
    </citation>
    <scope>NUCLEOTIDE SEQUENCE [LARGE SCALE GENOMIC DNA]</scope>
    <source>
        <strain evidence="5">cv. Malutang</strain>
    </source>
</reference>
<dbReference type="EMBL" id="VAHF01000202">
    <property type="protein sequence ID" value="TXG46351.1"/>
    <property type="molecule type" value="Genomic_DNA"/>
</dbReference>
<keyword evidence="5" id="KW-1185">Reference proteome</keyword>
<gene>
    <name evidence="4" type="ORF">EZV62_028151</name>
</gene>
<comment type="similarity">
    <text evidence="1">Belongs to the PPR family. P subfamily.</text>
</comment>
<name>A0A5C7GNH1_9ROSI</name>
<dbReference type="Pfam" id="PF13041">
    <property type="entry name" value="PPR_2"/>
    <property type="match status" value="1"/>
</dbReference>